<sequence length="146" mass="17190">MESPSESNLSSELEIIYHQLEKELTRLNPGCNRCGTCCDFSAFDHILYASSIEINFITWNVEVPDFNVSDNICPFLKNNQCSIRDFRTLGCRVFYCNPHYKEVLNEVYEKYYQMIKDLSRKYDTQWEYLPFLHKLAEFKLKTAVAG</sequence>
<proteinExistence type="predicted"/>
<organism evidence="1 2">
    <name type="scientific">Candidatus Brocadia sinica JPN1</name>
    <dbReference type="NCBI Taxonomy" id="1197129"/>
    <lineage>
        <taxon>Bacteria</taxon>
        <taxon>Pseudomonadati</taxon>
        <taxon>Planctomycetota</taxon>
        <taxon>Candidatus Brocadiia</taxon>
        <taxon>Candidatus Brocadiales</taxon>
        <taxon>Candidatus Brocadiaceae</taxon>
        <taxon>Candidatus Brocadia</taxon>
    </lineage>
</organism>
<protein>
    <recommendedName>
        <fullName evidence="3">YkgJ family cysteine cluster protein</fullName>
    </recommendedName>
</protein>
<gene>
    <name evidence="1" type="ORF">BROSI_A3071</name>
</gene>
<dbReference type="Proteomes" id="UP000032309">
    <property type="component" value="Unassembled WGS sequence"/>
</dbReference>
<evidence type="ECO:0000313" key="1">
    <source>
        <dbReference type="EMBL" id="GAN34533.1"/>
    </source>
</evidence>
<evidence type="ECO:0008006" key="3">
    <source>
        <dbReference type="Google" id="ProtNLM"/>
    </source>
</evidence>
<name>A0ABQ0K0Q1_9BACT</name>
<comment type="caution">
    <text evidence="1">The sequence shown here is derived from an EMBL/GenBank/DDBJ whole genome shotgun (WGS) entry which is preliminary data.</text>
</comment>
<keyword evidence="2" id="KW-1185">Reference proteome</keyword>
<accession>A0ABQ0K0Q1</accession>
<reference evidence="2" key="1">
    <citation type="journal article" date="2015" name="Genome Announc.">
        <title>Draft Genome Sequence of an Anaerobic Ammonium-Oxidizing Bacterium, "Candidatus Brocadia sinica".</title>
        <authorList>
            <person name="Oshiki M."/>
            <person name="Shinyako-Hata K."/>
            <person name="Satoh H."/>
            <person name="Okabe S."/>
        </authorList>
    </citation>
    <scope>NUCLEOTIDE SEQUENCE [LARGE SCALE GENOMIC DNA]</scope>
    <source>
        <strain evidence="2">JPN1</strain>
    </source>
</reference>
<evidence type="ECO:0000313" key="2">
    <source>
        <dbReference type="Proteomes" id="UP000032309"/>
    </source>
</evidence>
<dbReference type="EMBL" id="BAFN01000001">
    <property type="protein sequence ID" value="GAN34533.1"/>
    <property type="molecule type" value="Genomic_DNA"/>
</dbReference>